<gene>
    <name evidence="2" type="ORF">L596_030343</name>
</gene>
<protein>
    <submittedName>
        <fullName evidence="2">Uncharacterized protein</fullName>
    </submittedName>
</protein>
<name>A0A4U5LP42_STECR</name>
<reference evidence="2 3" key="1">
    <citation type="journal article" date="2015" name="Genome Biol.">
        <title>Comparative genomics of Steinernema reveals deeply conserved gene regulatory networks.</title>
        <authorList>
            <person name="Dillman A.R."/>
            <person name="Macchietto M."/>
            <person name="Porter C.F."/>
            <person name="Rogers A."/>
            <person name="Williams B."/>
            <person name="Antoshechkin I."/>
            <person name="Lee M.M."/>
            <person name="Goodwin Z."/>
            <person name="Lu X."/>
            <person name="Lewis E.E."/>
            <person name="Goodrich-Blair H."/>
            <person name="Stock S.P."/>
            <person name="Adams B.J."/>
            <person name="Sternberg P.W."/>
            <person name="Mortazavi A."/>
        </authorList>
    </citation>
    <scope>NUCLEOTIDE SEQUENCE [LARGE SCALE GENOMIC DNA]</scope>
    <source>
        <strain evidence="2 3">ALL</strain>
    </source>
</reference>
<proteinExistence type="predicted"/>
<reference evidence="2 3" key="2">
    <citation type="journal article" date="2019" name="G3 (Bethesda)">
        <title>Hybrid Assembly of the Genome of the Entomopathogenic Nematode Steinernema carpocapsae Identifies the X-Chromosome.</title>
        <authorList>
            <person name="Serra L."/>
            <person name="Macchietto M."/>
            <person name="Macias-Munoz A."/>
            <person name="McGill C.J."/>
            <person name="Rodriguez I.M."/>
            <person name="Rodriguez B."/>
            <person name="Murad R."/>
            <person name="Mortazavi A."/>
        </authorList>
    </citation>
    <scope>NUCLEOTIDE SEQUENCE [LARGE SCALE GENOMIC DNA]</scope>
    <source>
        <strain evidence="2 3">ALL</strain>
    </source>
</reference>
<accession>A0A4U5LP42</accession>
<keyword evidence="3" id="KW-1185">Reference proteome</keyword>
<evidence type="ECO:0000313" key="2">
    <source>
        <dbReference type="EMBL" id="TKR57672.1"/>
    </source>
</evidence>
<dbReference type="AlphaFoldDB" id="A0A4U5LP42"/>
<evidence type="ECO:0000256" key="1">
    <source>
        <dbReference type="SAM" id="MobiDB-lite"/>
    </source>
</evidence>
<dbReference type="Proteomes" id="UP000298663">
    <property type="component" value="Unassembled WGS sequence"/>
</dbReference>
<evidence type="ECO:0000313" key="3">
    <source>
        <dbReference type="Proteomes" id="UP000298663"/>
    </source>
</evidence>
<dbReference type="EMBL" id="AZBU02000014">
    <property type="protein sequence ID" value="TKR57672.1"/>
    <property type="molecule type" value="Genomic_DNA"/>
</dbReference>
<comment type="caution">
    <text evidence="2">The sequence shown here is derived from an EMBL/GenBank/DDBJ whole genome shotgun (WGS) entry which is preliminary data.</text>
</comment>
<sequence>MQLTNLKVISQVKDQLQEEARRTSLDKERNTGNRDIVFEARRQLCDKALASTGSRESYVRRYQAARRVERTEAEFRAMMPRYSIPNQRGPDATVASPPRLNQRRTARSLGVQLRRGFVLA</sequence>
<feature type="region of interest" description="Disordered" evidence="1">
    <location>
        <begin position="80"/>
        <end position="106"/>
    </location>
</feature>
<organism evidence="2 3">
    <name type="scientific">Steinernema carpocapsae</name>
    <name type="common">Entomopathogenic nematode</name>
    <dbReference type="NCBI Taxonomy" id="34508"/>
    <lineage>
        <taxon>Eukaryota</taxon>
        <taxon>Metazoa</taxon>
        <taxon>Ecdysozoa</taxon>
        <taxon>Nematoda</taxon>
        <taxon>Chromadorea</taxon>
        <taxon>Rhabditida</taxon>
        <taxon>Tylenchina</taxon>
        <taxon>Panagrolaimomorpha</taxon>
        <taxon>Strongyloidoidea</taxon>
        <taxon>Steinernematidae</taxon>
        <taxon>Steinernema</taxon>
    </lineage>
</organism>